<evidence type="ECO:0000313" key="3">
    <source>
        <dbReference type="Proteomes" id="UP000634139"/>
    </source>
</evidence>
<dbReference type="Proteomes" id="UP000634139">
    <property type="component" value="Unassembled WGS sequence"/>
</dbReference>
<proteinExistence type="predicted"/>
<dbReference type="EMBL" id="BMZD01000004">
    <property type="protein sequence ID" value="GGZ98352.1"/>
    <property type="molecule type" value="Genomic_DNA"/>
</dbReference>
<sequence>MAMLGRTANGTFWMARYLERAENTSRLLEAGFRMALTRDAITAHEEWRSVIITVGATAAYEAAHGCDYSGDKVWNFLLREKANPGSVLAMIEAARTNARSVRTALTREVWEAVNESWMSLKDVLARPVREAALGEVLGAVRRQMTLVRGAMDGSMLRNEIHNFTRIGTFVERADNTARILDVKYYVLLPSVAWVGSSLDNVQWESVLRAVAGERAYRWLNAGKMDPRGIASFLILDQRFPRSLAFCVDKLRSNLFGLAHEYGCESTAHQLMRELGTTFHQSNIETILEGGLHEFITAFIASNQQVAQAIEQDYRFYA</sequence>
<dbReference type="PANTHER" id="PTHR34595">
    <property type="entry name" value="BLR5612 PROTEIN"/>
    <property type="match status" value="1"/>
</dbReference>
<dbReference type="InterPro" id="IPR051680">
    <property type="entry name" value="ATP-dep_Glu-Cys_Ligase-2"/>
</dbReference>
<reference evidence="2" key="2">
    <citation type="submission" date="2020-09" db="EMBL/GenBank/DDBJ databases">
        <authorList>
            <person name="Sun Q."/>
            <person name="Kim S."/>
        </authorList>
    </citation>
    <scope>NUCLEOTIDE SEQUENCE</scope>
    <source>
        <strain evidence="2">KCTC 32422</strain>
    </source>
</reference>
<name>A0A918VH21_9SPHN</name>
<feature type="domain" description="DUF403" evidence="1">
    <location>
        <begin position="3"/>
        <end position="313"/>
    </location>
</feature>
<protein>
    <recommendedName>
        <fullName evidence="1">DUF403 domain-containing protein</fullName>
    </recommendedName>
</protein>
<dbReference type="PANTHER" id="PTHR34595:SF7">
    <property type="entry name" value="SLL1039 PROTEIN"/>
    <property type="match status" value="1"/>
</dbReference>
<evidence type="ECO:0000259" key="1">
    <source>
        <dbReference type="Pfam" id="PF04168"/>
    </source>
</evidence>
<gene>
    <name evidence="2" type="ORF">GCM10011617_18290</name>
</gene>
<dbReference type="InterPro" id="IPR007296">
    <property type="entry name" value="DUF403"/>
</dbReference>
<keyword evidence="3" id="KW-1185">Reference proteome</keyword>
<reference evidence="2" key="1">
    <citation type="journal article" date="2014" name="Int. J. Syst. Evol. Microbiol.">
        <title>Complete genome sequence of Corynebacterium casei LMG S-19264T (=DSM 44701T), isolated from a smear-ripened cheese.</title>
        <authorList>
            <consortium name="US DOE Joint Genome Institute (JGI-PGF)"/>
            <person name="Walter F."/>
            <person name="Albersmeier A."/>
            <person name="Kalinowski J."/>
            <person name="Ruckert C."/>
        </authorList>
    </citation>
    <scope>NUCLEOTIDE SEQUENCE</scope>
    <source>
        <strain evidence="2">KCTC 32422</strain>
    </source>
</reference>
<dbReference type="Pfam" id="PF04168">
    <property type="entry name" value="Alpha-E"/>
    <property type="match status" value="1"/>
</dbReference>
<dbReference type="AlphaFoldDB" id="A0A918VH21"/>
<accession>A0A918VH21</accession>
<organism evidence="2 3">
    <name type="scientific">Novosphingobium arvoryzae</name>
    <dbReference type="NCBI Taxonomy" id="1256514"/>
    <lineage>
        <taxon>Bacteria</taxon>
        <taxon>Pseudomonadati</taxon>
        <taxon>Pseudomonadota</taxon>
        <taxon>Alphaproteobacteria</taxon>
        <taxon>Sphingomonadales</taxon>
        <taxon>Sphingomonadaceae</taxon>
        <taxon>Novosphingobium</taxon>
    </lineage>
</organism>
<evidence type="ECO:0000313" key="2">
    <source>
        <dbReference type="EMBL" id="GGZ98352.1"/>
    </source>
</evidence>
<comment type="caution">
    <text evidence="2">The sequence shown here is derived from an EMBL/GenBank/DDBJ whole genome shotgun (WGS) entry which is preliminary data.</text>
</comment>